<protein>
    <recommendedName>
        <fullName evidence="6">STAS domain-containing protein</fullName>
    </recommendedName>
</protein>
<keyword evidence="2 5" id="KW-0812">Transmembrane</keyword>
<dbReference type="GeneID" id="31009163"/>
<reference evidence="7 8" key="1">
    <citation type="submission" date="2015-06" db="EMBL/GenBank/DDBJ databases">
        <title>Talaromyces atroroseus IBT 11181 draft genome.</title>
        <authorList>
            <person name="Rasmussen K.B."/>
            <person name="Rasmussen S."/>
            <person name="Petersen B."/>
            <person name="Sicheritz-Ponten T."/>
            <person name="Mortensen U.H."/>
            <person name="Thrane U."/>
        </authorList>
    </citation>
    <scope>NUCLEOTIDE SEQUENCE [LARGE SCALE GENOMIC DNA]</scope>
    <source>
        <strain evidence="7 8">IBT 11181</strain>
    </source>
</reference>
<dbReference type="Proteomes" id="UP000214365">
    <property type="component" value="Unassembled WGS sequence"/>
</dbReference>
<dbReference type="InterPro" id="IPR001902">
    <property type="entry name" value="SLC26A/SulP_fam"/>
</dbReference>
<feature type="transmembrane region" description="Helical" evidence="5">
    <location>
        <begin position="169"/>
        <end position="188"/>
    </location>
</feature>
<evidence type="ECO:0000256" key="3">
    <source>
        <dbReference type="ARBA" id="ARBA00022989"/>
    </source>
</evidence>
<dbReference type="InterPro" id="IPR036513">
    <property type="entry name" value="STAS_dom_sf"/>
</dbReference>
<evidence type="ECO:0000256" key="5">
    <source>
        <dbReference type="SAM" id="Phobius"/>
    </source>
</evidence>
<evidence type="ECO:0000256" key="2">
    <source>
        <dbReference type="ARBA" id="ARBA00022692"/>
    </source>
</evidence>
<gene>
    <name evidence="7" type="ORF">UA08_09407</name>
</gene>
<feature type="transmembrane region" description="Helical" evidence="5">
    <location>
        <begin position="395"/>
        <end position="417"/>
    </location>
</feature>
<dbReference type="OrthoDB" id="288203at2759"/>
<feature type="transmembrane region" description="Helical" evidence="5">
    <location>
        <begin position="338"/>
        <end position="358"/>
    </location>
</feature>
<dbReference type="AlphaFoldDB" id="A0A1Q5Q6C5"/>
<dbReference type="GO" id="GO:0016020">
    <property type="term" value="C:membrane"/>
    <property type="evidence" value="ECO:0007669"/>
    <property type="project" value="UniProtKB-SubCell"/>
</dbReference>
<dbReference type="Pfam" id="PF01740">
    <property type="entry name" value="STAS"/>
    <property type="match status" value="1"/>
</dbReference>
<proteinExistence type="predicted"/>
<feature type="transmembrane region" description="Helical" evidence="5">
    <location>
        <begin position="248"/>
        <end position="269"/>
    </location>
</feature>
<feature type="transmembrane region" description="Helical" evidence="5">
    <location>
        <begin position="304"/>
        <end position="326"/>
    </location>
</feature>
<evidence type="ECO:0000256" key="4">
    <source>
        <dbReference type="ARBA" id="ARBA00023136"/>
    </source>
</evidence>
<organism evidence="7 8">
    <name type="scientific">Talaromyces atroroseus</name>
    <dbReference type="NCBI Taxonomy" id="1441469"/>
    <lineage>
        <taxon>Eukaryota</taxon>
        <taxon>Fungi</taxon>
        <taxon>Dikarya</taxon>
        <taxon>Ascomycota</taxon>
        <taxon>Pezizomycotina</taxon>
        <taxon>Eurotiomycetes</taxon>
        <taxon>Eurotiomycetidae</taxon>
        <taxon>Eurotiales</taxon>
        <taxon>Trichocomaceae</taxon>
        <taxon>Talaromyces</taxon>
        <taxon>Talaromyces sect. Trachyspermi</taxon>
    </lineage>
</organism>
<dbReference type="STRING" id="1441469.A0A1Q5Q6C5"/>
<dbReference type="RefSeq" id="XP_020115434.1">
    <property type="nucleotide sequence ID" value="XM_020265338.1"/>
</dbReference>
<dbReference type="SUPFAM" id="SSF52091">
    <property type="entry name" value="SpoIIaa-like"/>
    <property type="match status" value="1"/>
</dbReference>
<dbReference type="PROSITE" id="PS50801">
    <property type="entry name" value="STAS"/>
    <property type="match status" value="1"/>
</dbReference>
<keyword evidence="4 5" id="KW-0472">Membrane</keyword>
<dbReference type="PANTHER" id="PTHR11814">
    <property type="entry name" value="SULFATE TRANSPORTER"/>
    <property type="match status" value="1"/>
</dbReference>
<dbReference type="InterPro" id="IPR011547">
    <property type="entry name" value="SLC26A/SulP_dom"/>
</dbReference>
<comment type="caution">
    <text evidence="7">The sequence shown here is derived from an EMBL/GenBank/DDBJ whole genome shotgun (WGS) entry which is preliminary data.</text>
</comment>
<sequence>MTTSRFHGLKTAIRHDPNISALLDLASTQLPKLPRGSAKYLADKAPIVQWIPRYALSWLWDDLVAGLTIGILLVPQSLAYAKEANIPARYGLVSSWLPSLFYAIMGTSKDVTAGPTAIMGLLTGEIVNDLVAEGYGPSAIASAAAFWVGIYSLVLGLFRLGFLLDFIPLPVLSGYVSGAALTIVLQQLKALFGEGKSASNTAGVIRVFFQRLPDTNWRAFLVGFSGIVMLVGLQWVGRAWGKKHRALWYLSVARNALVLVLFTLISWGVNKLRKDDPLFGISEVIGTGIIPPKTPDTALLVKTAGRSAACFLAAALEHLAIGKAFARRHGYIIQQDQELNYIGLVNLFGSFFSCMPITGGFSRTAVNSESGVKSPLSGLATTACVLVSMYKLTDAFYWIPSATLSAIIVVAVWQIILPPRVFWHYWKTSFADFVGSMVSFWVTLFVSVEIGIASAVGYSLVYVLLQLAFARVTVVTPDNFSKLYPTPPSGPGYQPVPEGTLVFMLQDSVLYPNAARITRRITDYIHTYSSGAHENPATGPEQTPGSPNRLWNDTKTRHIHNLRKEAGTSTSEESFLPHVDTVVIDMTRVTHVDATGMQALADIRATLEEWAGPGAELRFVGLNERVKDRFHRCESSFQKSQNNKGPQDAGYIVFDVLQTALLKRESTSSPSISCDNASI</sequence>
<dbReference type="CDD" id="cd07042">
    <property type="entry name" value="STAS_SulP_like_sulfate_transporter"/>
    <property type="match status" value="1"/>
</dbReference>
<dbReference type="GO" id="GO:0055085">
    <property type="term" value="P:transmembrane transport"/>
    <property type="evidence" value="ECO:0007669"/>
    <property type="project" value="InterPro"/>
</dbReference>
<feature type="transmembrane region" description="Helical" evidence="5">
    <location>
        <begin position="139"/>
        <end position="162"/>
    </location>
</feature>
<feature type="transmembrane region" description="Helical" evidence="5">
    <location>
        <begin position="217"/>
        <end position="236"/>
    </location>
</feature>
<dbReference type="Gene3D" id="3.30.750.24">
    <property type="entry name" value="STAS domain"/>
    <property type="match status" value="1"/>
</dbReference>
<feature type="transmembrane region" description="Helical" evidence="5">
    <location>
        <begin position="438"/>
        <end position="465"/>
    </location>
</feature>
<dbReference type="InterPro" id="IPR002645">
    <property type="entry name" value="STAS_dom"/>
</dbReference>
<accession>A0A1Q5Q6C5</accession>
<feature type="domain" description="STAS" evidence="6">
    <location>
        <begin position="498"/>
        <end position="632"/>
    </location>
</feature>
<name>A0A1Q5Q6C5_TALAT</name>
<feature type="transmembrane region" description="Helical" evidence="5">
    <location>
        <begin position="88"/>
        <end position="105"/>
    </location>
</feature>
<dbReference type="EMBL" id="LFMY01000022">
    <property type="protein sequence ID" value="OKL55313.1"/>
    <property type="molecule type" value="Genomic_DNA"/>
</dbReference>
<keyword evidence="8" id="KW-1185">Reference proteome</keyword>
<keyword evidence="3 5" id="KW-1133">Transmembrane helix</keyword>
<dbReference type="Pfam" id="PF00916">
    <property type="entry name" value="Sulfate_transp"/>
    <property type="match status" value="1"/>
</dbReference>
<evidence type="ECO:0000313" key="8">
    <source>
        <dbReference type="Proteomes" id="UP000214365"/>
    </source>
</evidence>
<evidence type="ECO:0000256" key="1">
    <source>
        <dbReference type="ARBA" id="ARBA00004141"/>
    </source>
</evidence>
<evidence type="ECO:0000259" key="6">
    <source>
        <dbReference type="PROSITE" id="PS50801"/>
    </source>
</evidence>
<evidence type="ECO:0000313" key="7">
    <source>
        <dbReference type="EMBL" id="OKL55313.1"/>
    </source>
</evidence>
<dbReference type="NCBIfam" id="TIGR00815">
    <property type="entry name" value="sulP"/>
    <property type="match status" value="1"/>
</dbReference>
<comment type="subcellular location">
    <subcellularLocation>
        <location evidence="1">Membrane</location>
        <topology evidence="1">Multi-pass membrane protein</topology>
    </subcellularLocation>
</comment>